<dbReference type="RefSeq" id="WP_102965761.1">
    <property type="nucleotide sequence ID" value="NZ_POSK01000003.1"/>
</dbReference>
<name>A0A2J8I5G2_VIBDI</name>
<evidence type="ECO:0000313" key="3">
    <source>
        <dbReference type="Proteomes" id="UP000236449"/>
    </source>
</evidence>
<evidence type="ECO:0000259" key="1">
    <source>
        <dbReference type="PROSITE" id="PS51819"/>
    </source>
</evidence>
<dbReference type="InterPro" id="IPR004360">
    <property type="entry name" value="Glyas_Fos-R_dOase_dom"/>
</dbReference>
<comment type="caution">
    <text evidence="2">The sequence shown here is derived from an EMBL/GenBank/DDBJ whole genome shotgun (WGS) entry which is preliminary data.</text>
</comment>
<organism evidence="2 3">
    <name type="scientific">Vibrio diazotrophicus</name>
    <dbReference type="NCBI Taxonomy" id="685"/>
    <lineage>
        <taxon>Bacteria</taxon>
        <taxon>Pseudomonadati</taxon>
        <taxon>Pseudomonadota</taxon>
        <taxon>Gammaproteobacteria</taxon>
        <taxon>Vibrionales</taxon>
        <taxon>Vibrionaceae</taxon>
        <taxon>Vibrio</taxon>
    </lineage>
</organism>
<dbReference type="InterPro" id="IPR026275">
    <property type="entry name" value="Glyoxalase/dOase/EhpR"/>
</dbReference>
<dbReference type="Pfam" id="PF00903">
    <property type="entry name" value="Glyoxalase"/>
    <property type="match status" value="1"/>
</dbReference>
<dbReference type="PROSITE" id="PS51819">
    <property type="entry name" value="VOC"/>
    <property type="match status" value="1"/>
</dbReference>
<dbReference type="InterPro" id="IPR029068">
    <property type="entry name" value="Glyas_Bleomycin-R_OHBP_Dase"/>
</dbReference>
<dbReference type="Gene3D" id="3.10.180.10">
    <property type="entry name" value="2,3-Dihydroxybiphenyl 1,2-Dioxygenase, domain 1"/>
    <property type="match status" value="1"/>
</dbReference>
<evidence type="ECO:0000313" key="2">
    <source>
        <dbReference type="EMBL" id="PNI05721.1"/>
    </source>
</evidence>
<gene>
    <name evidence="2" type="ORF">C1N32_06385</name>
</gene>
<protein>
    <submittedName>
        <fullName evidence="2">Glyoxalase</fullName>
    </submittedName>
</protein>
<dbReference type="InterPro" id="IPR037523">
    <property type="entry name" value="VOC_core"/>
</dbReference>
<dbReference type="AlphaFoldDB" id="A0A2J8I5G2"/>
<sequence length="122" mass="13634">MFTFDSFVLYVEDIEISKAFYSDVFDCEGHVLSPTFVSFPLKMGINIELKQLAQADPISKVTGGGTELSLIVKDSETLHHLFNQWQSKGVKFLQTPTKVVFGLSAVAIDPDGHRIRLFVPNQ</sequence>
<dbReference type="SUPFAM" id="SSF54593">
    <property type="entry name" value="Glyoxalase/Bleomycin resistance protein/Dihydroxybiphenyl dioxygenase"/>
    <property type="match status" value="1"/>
</dbReference>
<dbReference type="Proteomes" id="UP000236449">
    <property type="component" value="Unassembled WGS sequence"/>
</dbReference>
<feature type="domain" description="VOC" evidence="1">
    <location>
        <begin position="3"/>
        <end position="120"/>
    </location>
</feature>
<dbReference type="OrthoDB" id="9806945at2"/>
<proteinExistence type="predicted"/>
<reference evidence="2 3" key="1">
    <citation type="submission" date="2018-01" db="EMBL/GenBank/DDBJ databases">
        <title>Draft genome sequences of six Vibrio diazotrophicus strains isolated from deep-sea sediments of the Baltic Sea.</title>
        <authorList>
            <person name="Castillo D."/>
            <person name="Vandieken V."/>
            <person name="Chiang O."/>
            <person name="Middelboe M."/>
        </authorList>
    </citation>
    <scope>NUCLEOTIDE SEQUENCE [LARGE SCALE GENOMIC DNA]</scope>
    <source>
        <strain evidence="2 3">60.27F</strain>
    </source>
</reference>
<accession>A0A2J8I5G2</accession>
<dbReference type="PIRSF" id="PIRSF039020">
    <property type="entry name" value="EhpR"/>
    <property type="match status" value="1"/>
</dbReference>
<dbReference type="EMBL" id="POSK01000003">
    <property type="protein sequence ID" value="PNI05721.1"/>
    <property type="molecule type" value="Genomic_DNA"/>
</dbReference>